<dbReference type="InterPro" id="IPR016195">
    <property type="entry name" value="Pol/histidinol_Pase-like"/>
</dbReference>
<dbReference type="EMBL" id="QSII01000044">
    <property type="protein sequence ID" value="RHC78692.1"/>
    <property type="molecule type" value="Genomic_DNA"/>
</dbReference>
<dbReference type="Proteomes" id="UP000286260">
    <property type="component" value="Unassembled WGS sequence"/>
</dbReference>
<dbReference type="InterPro" id="IPR037524">
    <property type="entry name" value="PA14/GLEYA"/>
</dbReference>
<proteinExistence type="predicted"/>
<dbReference type="InterPro" id="IPR004013">
    <property type="entry name" value="PHP_dom"/>
</dbReference>
<dbReference type="SMART" id="SM00481">
    <property type="entry name" value="POLIIIAc"/>
    <property type="match status" value="1"/>
</dbReference>
<dbReference type="SUPFAM" id="SSF89550">
    <property type="entry name" value="PHP domain-like"/>
    <property type="match status" value="1"/>
</dbReference>
<gene>
    <name evidence="1" type="ORF">DW828_19410</name>
</gene>
<evidence type="ECO:0000313" key="2">
    <source>
        <dbReference type="Proteomes" id="UP000286260"/>
    </source>
</evidence>
<dbReference type="InterPro" id="IPR026876">
    <property type="entry name" value="Fn3_assoc_repeat"/>
</dbReference>
<dbReference type="Pfam" id="PF07691">
    <property type="entry name" value="PA14"/>
    <property type="match status" value="1"/>
</dbReference>
<dbReference type="AlphaFoldDB" id="A0A3R6HQZ4"/>
<dbReference type="InterPro" id="IPR052018">
    <property type="entry name" value="PHP_domain"/>
</dbReference>
<dbReference type="PANTHER" id="PTHR42924:SF3">
    <property type="entry name" value="POLYMERASE_HISTIDINOL PHOSPHATASE N-TERMINAL DOMAIN-CONTAINING PROTEIN"/>
    <property type="match status" value="1"/>
</dbReference>
<dbReference type="SUPFAM" id="SSF56988">
    <property type="entry name" value="Anthrax protective antigen"/>
    <property type="match status" value="1"/>
</dbReference>
<dbReference type="GO" id="GO:0035312">
    <property type="term" value="F:5'-3' DNA exonuclease activity"/>
    <property type="evidence" value="ECO:0007669"/>
    <property type="project" value="TreeGrafter"/>
</dbReference>
<comment type="caution">
    <text evidence="1">The sequence shown here is derived from an EMBL/GenBank/DDBJ whole genome shotgun (WGS) entry which is preliminary data.</text>
</comment>
<dbReference type="Pfam" id="PF13287">
    <property type="entry name" value="Fn3_assoc"/>
    <property type="match status" value="1"/>
</dbReference>
<name>A0A3R6HQZ4_9BACT</name>
<reference evidence="1 2" key="1">
    <citation type="submission" date="2018-08" db="EMBL/GenBank/DDBJ databases">
        <title>A genome reference for cultivated species of the human gut microbiota.</title>
        <authorList>
            <person name="Zou Y."/>
            <person name="Xue W."/>
            <person name="Luo G."/>
        </authorList>
    </citation>
    <scope>NUCLEOTIDE SEQUENCE [LARGE SCALE GENOMIC DNA]</scope>
    <source>
        <strain evidence="1 2">AM34-17</strain>
    </source>
</reference>
<dbReference type="Pfam" id="PF02811">
    <property type="entry name" value="PHP"/>
    <property type="match status" value="1"/>
</dbReference>
<dbReference type="CDD" id="cd12112">
    <property type="entry name" value="PHP_HisPPase_Chlorobi_like"/>
    <property type="match status" value="1"/>
</dbReference>
<dbReference type="Gene3D" id="2.60.120.380">
    <property type="match status" value="1"/>
</dbReference>
<evidence type="ECO:0000313" key="1">
    <source>
        <dbReference type="EMBL" id="RHC78692.1"/>
    </source>
</evidence>
<accession>A0A3R6HQZ4</accession>
<protein>
    <submittedName>
        <fullName evidence="1">PHP domain-containing protein</fullName>
    </submittedName>
</protein>
<dbReference type="RefSeq" id="WP_122205122.1">
    <property type="nucleotide sequence ID" value="NZ_JADMVT010000036.1"/>
</dbReference>
<dbReference type="GO" id="GO:0004534">
    <property type="term" value="F:5'-3' RNA exonuclease activity"/>
    <property type="evidence" value="ECO:0007669"/>
    <property type="project" value="TreeGrafter"/>
</dbReference>
<sequence length="606" mass="68640">MKKSVFILGCTLWGVSLSAQNENVQYQLLEGYSSSRAFNPKHIAVPDLPGYKTLKCDFHLHTYYSDGHVTPEMRVLEAWAEGLDAISITDHQPVPRSHTETKDCNVSYNKAFPMAESKGITLIKGVEITGSDPVGHLNVLFIKDCNDYMPKKRNFSETEADSLIEKAAAEGAYITTNHPGWPDKNSELPAYIVRHIEQKRIQGIEIFNNEEFYPRAIDYADQYNLAYIGATDAHYPMDFLFDLKKKFRTLTFVFAKENTPESIKEALYAGRSIAYADQKLAGKENMLKLFLRSSLKVLSYEERNGKFHVRLLNESDIPYLLDNGVLSDRIRIPAHAVCDMTRPLSQLTQPFRVTNMYISSTERLEIPVSYLLASKEMPEMPYVDERKVSFVKEGLSIVLSCGEGDTYYTLDGTEPEFGSASRCEGAIILDAPCKLKACTYKDGKPSRVYERYIGFSRAIKCKGRRQGVSYRYYEGNFKSVSDLEKIGEMKAKGVKSYLEFEDDFRNEDHFGYVYESFLSVPVSGAYGFSLKSNDGSDLFIGGVRVVDNDRAVGYVEANGFVYLEKGCHPLKLRYFDGYSGEYLLMEWICPKQTYGETVSASCLFVE</sequence>
<dbReference type="PANTHER" id="PTHR42924">
    <property type="entry name" value="EXONUCLEASE"/>
    <property type="match status" value="1"/>
</dbReference>
<dbReference type="InterPro" id="IPR011658">
    <property type="entry name" value="PA14_dom"/>
</dbReference>
<organism evidence="1 2">
    <name type="scientific">Parabacteroides merdae</name>
    <dbReference type="NCBI Taxonomy" id="46503"/>
    <lineage>
        <taxon>Bacteria</taxon>
        <taxon>Pseudomonadati</taxon>
        <taxon>Bacteroidota</taxon>
        <taxon>Bacteroidia</taxon>
        <taxon>Bacteroidales</taxon>
        <taxon>Tannerellaceae</taxon>
        <taxon>Parabacteroides</taxon>
    </lineage>
</organism>
<dbReference type="Gene3D" id="3.20.20.140">
    <property type="entry name" value="Metal-dependent hydrolases"/>
    <property type="match status" value="1"/>
</dbReference>
<dbReference type="PROSITE" id="PS51820">
    <property type="entry name" value="PA14"/>
    <property type="match status" value="1"/>
</dbReference>
<dbReference type="SMART" id="SM00758">
    <property type="entry name" value="PA14"/>
    <property type="match status" value="1"/>
</dbReference>
<dbReference type="InterPro" id="IPR003141">
    <property type="entry name" value="Pol/His_phosphatase_N"/>
</dbReference>